<feature type="compositionally biased region" description="Basic and acidic residues" evidence="1">
    <location>
        <begin position="449"/>
        <end position="459"/>
    </location>
</feature>
<name>A0A8J4R2P3_9ROSI</name>
<dbReference type="PANTHER" id="PTHR46444:SF11">
    <property type="entry name" value="DCD DOMAIN-CONTAINING PROTEIN"/>
    <property type="match status" value="1"/>
</dbReference>
<dbReference type="Proteomes" id="UP000737018">
    <property type="component" value="Unassembled WGS sequence"/>
</dbReference>
<dbReference type="OrthoDB" id="1920894at2759"/>
<dbReference type="PROSITE" id="PS51222">
    <property type="entry name" value="DCD"/>
    <property type="match status" value="1"/>
</dbReference>
<feature type="domain" description="DCD" evidence="2">
    <location>
        <begin position="292"/>
        <end position="419"/>
    </location>
</feature>
<feature type="region of interest" description="Disordered" evidence="1">
    <location>
        <begin position="214"/>
        <end position="286"/>
    </location>
</feature>
<organism evidence="3 4">
    <name type="scientific">Castanea mollissima</name>
    <name type="common">Chinese chestnut</name>
    <dbReference type="NCBI Taxonomy" id="60419"/>
    <lineage>
        <taxon>Eukaryota</taxon>
        <taxon>Viridiplantae</taxon>
        <taxon>Streptophyta</taxon>
        <taxon>Embryophyta</taxon>
        <taxon>Tracheophyta</taxon>
        <taxon>Spermatophyta</taxon>
        <taxon>Magnoliopsida</taxon>
        <taxon>eudicotyledons</taxon>
        <taxon>Gunneridae</taxon>
        <taxon>Pentapetalae</taxon>
        <taxon>rosids</taxon>
        <taxon>fabids</taxon>
        <taxon>Fagales</taxon>
        <taxon>Fagaceae</taxon>
        <taxon>Castanea</taxon>
    </lineage>
</organism>
<evidence type="ECO:0000256" key="1">
    <source>
        <dbReference type="SAM" id="MobiDB-lite"/>
    </source>
</evidence>
<evidence type="ECO:0000259" key="2">
    <source>
        <dbReference type="PROSITE" id="PS51222"/>
    </source>
</evidence>
<dbReference type="AlphaFoldDB" id="A0A8J4R2P3"/>
<protein>
    <recommendedName>
        <fullName evidence="2">DCD domain-containing protein</fullName>
    </recommendedName>
</protein>
<feature type="compositionally biased region" description="Polar residues" evidence="1">
    <location>
        <begin position="11"/>
        <end position="20"/>
    </location>
</feature>
<feature type="compositionally biased region" description="Basic and acidic residues" evidence="1">
    <location>
        <begin position="127"/>
        <end position="167"/>
    </location>
</feature>
<feature type="region of interest" description="Disordered" evidence="1">
    <location>
        <begin position="8"/>
        <end position="28"/>
    </location>
</feature>
<proteinExistence type="predicted"/>
<comment type="caution">
    <text evidence="3">The sequence shown here is derived from an EMBL/GenBank/DDBJ whole genome shotgun (WGS) entry which is preliminary data.</text>
</comment>
<gene>
    <name evidence="3" type="ORF">CMV_011741</name>
</gene>
<evidence type="ECO:0000313" key="4">
    <source>
        <dbReference type="Proteomes" id="UP000737018"/>
    </source>
</evidence>
<feature type="compositionally biased region" description="Basic residues" evidence="1">
    <location>
        <begin position="168"/>
        <end position="182"/>
    </location>
</feature>
<feature type="region of interest" description="Disordered" evidence="1">
    <location>
        <begin position="127"/>
        <end position="184"/>
    </location>
</feature>
<feature type="region of interest" description="Disordered" evidence="1">
    <location>
        <begin position="425"/>
        <end position="477"/>
    </location>
</feature>
<feature type="non-terminal residue" evidence="3">
    <location>
        <position position="1"/>
    </location>
</feature>
<evidence type="ECO:0000313" key="3">
    <source>
        <dbReference type="EMBL" id="KAF3963915.1"/>
    </source>
</evidence>
<dbReference type="EMBL" id="JRKL02001451">
    <property type="protein sequence ID" value="KAF3963915.1"/>
    <property type="molecule type" value="Genomic_DNA"/>
</dbReference>
<dbReference type="PANTHER" id="PTHR46444">
    <property type="entry name" value="DCD (DEVELOPMENT AND CELL DEATH) DOMAIN PROTEIN-RELATED"/>
    <property type="match status" value="1"/>
</dbReference>
<accession>A0A8J4R2P3</accession>
<dbReference type="InterPro" id="IPR013989">
    <property type="entry name" value="Dev_and_cell_death_domain"/>
</dbReference>
<sequence>WLNYRAVMDDTNGQSALTPESKTEKLDKTKSVETEIVVCELAKINGEESVIAIGTEGTMVQCEPMKVNDEESMIVARHGDEDKEEHIVEKANDDENTREKVRNKEEMNKEVRNEEVTLNDKELTKAKGEEKEEHMVTKEHNEEKVRNEEEMDKEVKNEDDIERDSKEKVKKPKKRNRRKKLASRNINAMMAQDDKKLEECLDIIIERKNMVPSGSNEVAVGHSKQPKSLNTGRKRKRMAKVTNALTTKGANELESSDKKTKKGKMALNGSNEEVAKDIGKQKSSKRKTMEKVKSMGMIFMCSSKTKKDCYRYKVLGLPENKKDIVLKIYEGMRLFLYDFDLRLMYGVYKAAGPGGYNIEPKAFKSAFPAQVRFTVLEDCLPLAEEKFKKVIKDNYYTKNKFDGQLTSEQVKNLCNLFRSAHKVTESKGIGRSPRAETRTFGNRKRARQHKAETHTSGDRKRIRRHSRERLHSREQERHYAYGGGRLYGERPVYEREALASSLVHATLPPPLPQPLGPAHPLPSYVYERASELGTYRQEPLSEHHDRRLSDLELRHRDGIEYRDPHVLNRDPYLLYRERPLFRDPLYSTGALSEYRFAEPHIEYRPLTGSQPLHEFRTPTDPLREYHPHPPTGLLPEYHRLPTLHRY</sequence>
<dbReference type="Pfam" id="PF10539">
    <property type="entry name" value="Dev_Cell_Death"/>
    <property type="match status" value="1"/>
</dbReference>
<dbReference type="SMART" id="SM00767">
    <property type="entry name" value="DCD"/>
    <property type="match status" value="1"/>
</dbReference>
<reference evidence="3" key="1">
    <citation type="submission" date="2020-03" db="EMBL/GenBank/DDBJ databases">
        <title>Castanea mollissima Vanexum genome sequencing.</title>
        <authorList>
            <person name="Staton M."/>
        </authorList>
    </citation>
    <scope>NUCLEOTIDE SEQUENCE</scope>
    <source>
        <tissue evidence="3">Leaf</tissue>
    </source>
</reference>
<keyword evidence="4" id="KW-1185">Reference proteome</keyword>